<dbReference type="SUPFAM" id="SSF50800">
    <property type="entry name" value="PK beta-barrel domain-like"/>
    <property type="match status" value="1"/>
</dbReference>
<gene>
    <name evidence="3" type="ORF">FcAc13_04290</name>
</gene>
<dbReference type="EMBL" id="JABURY010000010">
    <property type="protein sequence ID" value="MBC9130525.1"/>
    <property type="molecule type" value="Genomic_DNA"/>
</dbReference>
<evidence type="ECO:0000259" key="2">
    <source>
        <dbReference type="PROSITE" id="PS51340"/>
    </source>
</evidence>
<name>A0ABR7QWG5_9GAMM</name>
<dbReference type="InterPro" id="IPR012675">
    <property type="entry name" value="Beta-grasp_dom_sf"/>
</dbReference>
<dbReference type="InterPro" id="IPR036010">
    <property type="entry name" value="2Fe-2S_ferredoxin-like_sf"/>
</dbReference>
<dbReference type="InterPro" id="IPR005302">
    <property type="entry name" value="MoCF_Sase_C"/>
</dbReference>
<evidence type="ECO:0000313" key="3">
    <source>
        <dbReference type="EMBL" id="MBC9130525.1"/>
    </source>
</evidence>
<dbReference type="PROSITE" id="PS51085">
    <property type="entry name" value="2FE2S_FER_2"/>
    <property type="match status" value="1"/>
</dbReference>
<organism evidence="3 4">
    <name type="scientific">Frischella japonica</name>
    <dbReference type="NCBI Taxonomy" id="2741544"/>
    <lineage>
        <taxon>Bacteria</taxon>
        <taxon>Pseudomonadati</taxon>
        <taxon>Pseudomonadota</taxon>
        <taxon>Gammaproteobacteria</taxon>
        <taxon>Orbales</taxon>
        <taxon>Orbaceae</taxon>
        <taxon>Frischella</taxon>
    </lineage>
</organism>
<reference evidence="3 4" key="1">
    <citation type="submission" date="2020-06" db="EMBL/GenBank/DDBJ databases">
        <title>Frischella cerana isolated from Apis cerana gut homogenate.</title>
        <authorList>
            <person name="Wolter L.A."/>
            <person name="Suenami S."/>
            <person name="Miyazaki R."/>
        </authorList>
    </citation>
    <scope>NUCLEOTIDE SEQUENCE [LARGE SCALE GENOMIC DNA]</scope>
    <source>
        <strain evidence="3 4">Ac13</strain>
    </source>
</reference>
<proteinExistence type="predicted"/>
<sequence length="377" mass="42618">MIKVKQLATYPVKSMQGIALQTSFVLPGGLENDRLFMVTEPNGKFITAREKPQLLQLKTAISKQELEIYYQPIAKSLHSINRIRVKFTDFSPTLEKTQVWNNYFSSHIAPITVNQFLSEFLQLDVQLRWIGHFSDRRVKHFPSIPLGFADGHPFLLLNQASFDYLQQRCPEILSIEQFRGNIIIDGSLPFAEDGWRTIKIGEIIFDLVKPCSRCVLTQINLSTLQWLPNKEPMATLCSFRSDEKGDIDFGMKMIARNSGKISINDPVEILTRQPAKTYIKSVSKNPKNIVKTCKITIAKQIINGNCQQPLLEQLEQQGISIPYSCRSGVCGRCRVILEDGSITAMTKSAIQAENHILACSCIPKSESIKIKLITKKT</sequence>
<keyword evidence="4" id="KW-1185">Reference proteome</keyword>
<accession>A0ABR7QWG5</accession>
<dbReference type="PROSITE" id="PS51340">
    <property type="entry name" value="MOSC"/>
    <property type="match status" value="1"/>
</dbReference>
<dbReference type="InterPro" id="IPR011037">
    <property type="entry name" value="Pyrv_Knase-like_insert_dom_sf"/>
</dbReference>
<feature type="domain" description="2Fe-2S ferredoxin-type" evidence="1">
    <location>
        <begin position="293"/>
        <end position="376"/>
    </location>
</feature>
<dbReference type="Pfam" id="PF03476">
    <property type="entry name" value="MOSC_N"/>
    <property type="match status" value="1"/>
</dbReference>
<dbReference type="Pfam" id="PF00111">
    <property type="entry name" value="Fer2"/>
    <property type="match status" value="1"/>
</dbReference>
<dbReference type="InterPro" id="IPR001041">
    <property type="entry name" value="2Fe-2S_ferredoxin-type"/>
</dbReference>
<dbReference type="SUPFAM" id="SSF54292">
    <property type="entry name" value="2Fe-2S ferredoxin-like"/>
    <property type="match status" value="1"/>
</dbReference>
<feature type="domain" description="MOSC" evidence="2">
    <location>
        <begin position="115"/>
        <end position="270"/>
    </location>
</feature>
<dbReference type="PANTHER" id="PTHR14237:SF19">
    <property type="entry name" value="MITOCHONDRIAL AMIDOXIME REDUCING COMPONENT 1"/>
    <property type="match status" value="1"/>
</dbReference>
<dbReference type="Pfam" id="PF03473">
    <property type="entry name" value="MOSC"/>
    <property type="match status" value="1"/>
</dbReference>
<protein>
    <submittedName>
        <fullName evidence="3">MOSC domain-containing protein</fullName>
    </submittedName>
</protein>
<dbReference type="PANTHER" id="PTHR14237">
    <property type="entry name" value="MOLYBDOPTERIN COFACTOR SULFURASE MOSC"/>
    <property type="match status" value="1"/>
</dbReference>
<dbReference type="SUPFAM" id="SSF141673">
    <property type="entry name" value="MOSC N-terminal domain-like"/>
    <property type="match status" value="1"/>
</dbReference>
<evidence type="ECO:0000313" key="4">
    <source>
        <dbReference type="Proteomes" id="UP000651208"/>
    </source>
</evidence>
<dbReference type="Gene3D" id="3.10.20.30">
    <property type="match status" value="1"/>
</dbReference>
<dbReference type="RefSeq" id="WP_187754974.1">
    <property type="nucleotide sequence ID" value="NZ_JABURY010000010.1"/>
</dbReference>
<dbReference type="Proteomes" id="UP000651208">
    <property type="component" value="Unassembled WGS sequence"/>
</dbReference>
<comment type="caution">
    <text evidence="3">The sequence shown here is derived from an EMBL/GenBank/DDBJ whole genome shotgun (WGS) entry which is preliminary data.</text>
</comment>
<dbReference type="CDD" id="cd00207">
    <property type="entry name" value="fer2"/>
    <property type="match status" value="1"/>
</dbReference>
<evidence type="ECO:0000259" key="1">
    <source>
        <dbReference type="PROSITE" id="PS51085"/>
    </source>
</evidence>
<dbReference type="InterPro" id="IPR005303">
    <property type="entry name" value="MOCOS_middle"/>
</dbReference>